<dbReference type="Pfam" id="PF00226">
    <property type="entry name" value="DnaJ"/>
    <property type="match status" value="1"/>
</dbReference>
<dbReference type="SMART" id="SM00271">
    <property type="entry name" value="DnaJ"/>
    <property type="match status" value="1"/>
</dbReference>
<dbReference type="AlphaFoldDB" id="A0A0S4JTB4"/>
<dbReference type="EMBL" id="CYKH01001973">
    <property type="protein sequence ID" value="CUG91818.1"/>
    <property type="molecule type" value="Genomic_DNA"/>
</dbReference>
<feature type="region of interest" description="Disordered" evidence="2">
    <location>
        <begin position="685"/>
        <end position="859"/>
    </location>
</feature>
<feature type="region of interest" description="Disordered" evidence="2">
    <location>
        <begin position="120"/>
        <end position="179"/>
    </location>
</feature>
<dbReference type="InterPro" id="IPR036869">
    <property type="entry name" value="J_dom_sf"/>
</dbReference>
<feature type="compositionally biased region" description="Basic and acidic residues" evidence="2">
    <location>
        <begin position="368"/>
        <end position="385"/>
    </location>
</feature>
<feature type="compositionally biased region" description="Polar residues" evidence="2">
    <location>
        <begin position="224"/>
        <end position="234"/>
    </location>
</feature>
<dbReference type="OrthoDB" id="436519at2759"/>
<dbReference type="PANTHER" id="PTHR44145:SF3">
    <property type="entry name" value="DNAJ HOMOLOG SUBFAMILY A MEMBER 3, MITOCHONDRIAL"/>
    <property type="match status" value="1"/>
</dbReference>
<feature type="compositionally biased region" description="Basic and acidic residues" evidence="2">
    <location>
        <begin position="148"/>
        <end position="179"/>
    </location>
</feature>
<accession>A0A0S4JTB4</accession>
<organism evidence="4 5">
    <name type="scientific">Bodo saltans</name>
    <name type="common">Flagellated protozoan</name>
    <dbReference type="NCBI Taxonomy" id="75058"/>
    <lineage>
        <taxon>Eukaryota</taxon>
        <taxon>Discoba</taxon>
        <taxon>Euglenozoa</taxon>
        <taxon>Kinetoplastea</taxon>
        <taxon>Metakinetoplastina</taxon>
        <taxon>Eubodonida</taxon>
        <taxon>Bodonidae</taxon>
        <taxon>Bodo</taxon>
    </lineage>
</organism>
<feature type="compositionally biased region" description="Low complexity" evidence="2">
    <location>
        <begin position="124"/>
        <end position="139"/>
    </location>
</feature>
<dbReference type="CDD" id="cd06257">
    <property type="entry name" value="DnaJ"/>
    <property type="match status" value="1"/>
</dbReference>
<evidence type="ECO:0000259" key="3">
    <source>
        <dbReference type="PROSITE" id="PS50076"/>
    </source>
</evidence>
<protein>
    <submittedName>
        <fullName evidence="4">DNA-J chaperone, putative</fullName>
    </submittedName>
</protein>
<feature type="compositionally biased region" description="Polar residues" evidence="2">
    <location>
        <begin position="287"/>
        <end position="301"/>
    </location>
</feature>
<dbReference type="Gene3D" id="1.10.287.110">
    <property type="entry name" value="DnaJ domain"/>
    <property type="match status" value="1"/>
</dbReference>
<gene>
    <name evidence="4" type="ORF">BSAL_34285</name>
</gene>
<dbReference type="SUPFAM" id="SSF46565">
    <property type="entry name" value="Chaperone J-domain"/>
    <property type="match status" value="1"/>
</dbReference>
<keyword evidence="1" id="KW-0143">Chaperone</keyword>
<feature type="compositionally biased region" description="Low complexity" evidence="2">
    <location>
        <begin position="330"/>
        <end position="342"/>
    </location>
</feature>
<dbReference type="PRINTS" id="PR00625">
    <property type="entry name" value="JDOMAIN"/>
</dbReference>
<dbReference type="VEuPathDB" id="TriTrypDB:BSAL_34285"/>
<feature type="region of interest" description="Disordered" evidence="2">
    <location>
        <begin position="357"/>
        <end position="385"/>
    </location>
</feature>
<feature type="region of interest" description="Disordered" evidence="2">
    <location>
        <begin position="876"/>
        <end position="903"/>
    </location>
</feature>
<dbReference type="PROSITE" id="PS50076">
    <property type="entry name" value="DNAJ_2"/>
    <property type="match status" value="1"/>
</dbReference>
<dbReference type="InterPro" id="IPR001623">
    <property type="entry name" value="DnaJ_domain"/>
</dbReference>
<keyword evidence="5" id="KW-1185">Reference proteome</keyword>
<feature type="compositionally biased region" description="Polar residues" evidence="2">
    <location>
        <begin position="745"/>
        <end position="763"/>
    </location>
</feature>
<dbReference type="InterPro" id="IPR051938">
    <property type="entry name" value="Apopto_cytoskel_mod"/>
</dbReference>
<feature type="compositionally biased region" description="Low complexity" evidence="2">
    <location>
        <begin position="687"/>
        <end position="705"/>
    </location>
</feature>
<feature type="compositionally biased region" description="Low complexity" evidence="2">
    <location>
        <begin position="837"/>
        <end position="859"/>
    </location>
</feature>
<evidence type="ECO:0000256" key="1">
    <source>
        <dbReference type="ARBA" id="ARBA00023186"/>
    </source>
</evidence>
<feature type="domain" description="J" evidence="3">
    <location>
        <begin position="18"/>
        <end position="83"/>
    </location>
</feature>
<feature type="compositionally biased region" description="Basic residues" evidence="2">
    <location>
        <begin position="712"/>
        <end position="722"/>
    </location>
</feature>
<name>A0A0S4JTB4_BODSA</name>
<proteinExistence type="predicted"/>
<evidence type="ECO:0000313" key="4">
    <source>
        <dbReference type="EMBL" id="CUG91818.1"/>
    </source>
</evidence>
<sequence>MVGPSALRVPSAAERGKSYYRILGLPECTPIDGVKRKYKELALKLHPDKNLNDPLAGERFQVLNTAYETLSNPEKKKLVDDALVMSEATLAPPDSLQTAATLFKKQQSAYHEELNAFRMRRRASSQSTRAAGAASSSSADKPSQYTKEQTDFFRQREKEREREMSKRVEREKEQQRETELEKYRVAQEERLRDEERRARDARLKLDKAEAALLAATARAFNNIAGTSPVDSTGGSFRGLNRRDGHATSSSHRSASCDAAAAGSPVASNMGKMSSPSTPRPTAGGSGSSATMLSTPRNNFMKSSQQRSSSLSRIVHSPEFLSSLGGATEPSSSSGGVAGGTSSSTAFHNVASPLEGSFNAAATPLSAKLKRERERQDENRRSEQERYLQKKLGEIRNREALRSRHAVDEEFKLYQRELQLLEDNERGERTQFLEQEEELERRMFIASFRRVEHSLSAKQRLEPLQRNESAVRKSVEALEHGARQCLIVARRSTVVRHGIVEQEAAERATLLGMWAIAQERARNTIDELRRNMRLEDSLRQKSESQAIFGAKTLHLTMLLEPSHRSLLVHQFLKQHTSMMATCSAMHTSLVAVFAARRQTEQDERLSRVLLAMTANETIRRRIVQETEVDGFLHVQRSKGQHLQHMMQAQAREHHNEVELMRMRHDAEVTKLLEELSRLHQQLADARLTTQASSPPHAAAATSTASSNNVTPKGKQHHGGKQHHIAVGQSSNPLESIPTHGPHSHVAQHNQNTLSPPQPSFSQQLLYPPEIPLSHISPASSSDPLPRFGKPTIASHHERPDAFQHPSPSPTTSPLQRSFVLSPYSTPPSVLYNIPPPTTSSAAPSTTTALSATSSSSGGTPLGALYSTPLLRSKQWGGNASAAVNAKGSTPPPGIRRPAGTAAEL</sequence>
<reference evidence="5" key="1">
    <citation type="submission" date="2015-09" db="EMBL/GenBank/DDBJ databases">
        <authorList>
            <consortium name="Pathogen Informatics"/>
        </authorList>
    </citation>
    <scope>NUCLEOTIDE SEQUENCE [LARGE SCALE GENOMIC DNA]</scope>
    <source>
        <strain evidence="5">Lake Konstanz</strain>
    </source>
</reference>
<dbReference type="PANTHER" id="PTHR44145">
    <property type="entry name" value="DNAJ HOMOLOG SUBFAMILY A MEMBER 3, MITOCHONDRIAL"/>
    <property type="match status" value="1"/>
</dbReference>
<evidence type="ECO:0000256" key="2">
    <source>
        <dbReference type="SAM" id="MobiDB-lite"/>
    </source>
</evidence>
<feature type="compositionally biased region" description="Low complexity" evidence="2">
    <location>
        <begin position="302"/>
        <end position="312"/>
    </location>
</feature>
<evidence type="ECO:0000313" key="5">
    <source>
        <dbReference type="Proteomes" id="UP000051952"/>
    </source>
</evidence>
<feature type="region of interest" description="Disordered" evidence="2">
    <location>
        <begin position="224"/>
        <end position="342"/>
    </location>
</feature>
<dbReference type="Proteomes" id="UP000051952">
    <property type="component" value="Unassembled WGS sequence"/>
</dbReference>